<sequence>MGTVLCPAIGADKCHSATKLAKKLRKAFQASRLSALLRSAADSKEGWLSDLRGHPAVSLSPCSEWSLVEGTFVSEESKRRRPDCGSSLKALAVRAASPGAGLRNSFLAAARLSTARWSGPHSQPSRKSSLKGAAQEDFWLLFLATHS</sequence>
<protein>
    <submittedName>
        <fullName evidence="1">Uncharacterized protein</fullName>
    </submittedName>
</protein>
<comment type="caution">
    <text evidence="1">The sequence shown here is derived from an EMBL/GenBank/DDBJ whole genome shotgun (WGS) entry which is preliminary data.</text>
</comment>
<evidence type="ECO:0000313" key="1">
    <source>
        <dbReference type="EMBL" id="KAJ8377769.1"/>
    </source>
</evidence>
<reference evidence="1" key="1">
    <citation type="journal article" date="2023" name="Science">
        <title>Genome structures resolve the early diversification of teleost fishes.</title>
        <authorList>
            <person name="Parey E."/>
            <person name="Louis A."/>
            <person name="Montfort J."/>
            <person name="Bouchez O."/>
            <person name="Roques C."/>
            <person name="Iampietro C."/>
            <person name="Lluch J."/>
            <person name="Castinel A."/>
            <person name="Donnadieu C."/>
            <person name="Desvignes T."/>
            <person name="Floi Bucao C."/>
            <person name="Jouanno E."/>
            <person name="Wen M."/>
            <person name="Mejri S."/>
            <person name="Dirks R."/>
            <person name="Jansen H."/>
            <person name="Henkel C."/>
            <person name="Chen W.J."/>
            <person name="Zahm M."/>
            <person name="Cabau C."/>
            <person name="Klopp C."/>
            <person name="Thompson A.W."/>
            <person name="Robinson-Rechavi M."/>
            <person name="Braasch I."/>
            <person name="Lecointre G."/>
            <person name="Bobe J."/>
            <person name="Postlethwait J.H."/>
            <person name="Berthelot C."/>
            <person name="Roest Crollius H."/>
            <person name="Guiguen Y."/>
        </authorList>
    </citation>
    <scope>NUCLEOTIDE SEQUENCE</scope>
    <source>
        <strain evidence="1">NC1722</strain>
    </source>
</reference>
<name>A0AAD7RCK2_9TELE</name>
<gene>
    <name evidence="1" type="ORF">AAFF_G00253850</name>
</gene>
<evidence type="ECO:0000313" key="2">
    <source>
        <dbReference type="Proteomes" id="UP001221898"/>
    </source>
</evidence>
<accession>A0AAD7RCK2</accession>
<dbReference type="Proteomes" id="UP001221898">
    <property type="component" value="Unassembled WGS sequence"/>
</dbReference>
<keyword evidence="2" id="KW-1185">Reference proteome</keyword>
<dbReference type="EMBL" id="JAINUG010000340">
    <property type="protein sequence ID" value="KAJ8377769.1"/>
    <property type="molecule type" value="Genomic_DNA"/>
</dbReference>
<proteinExistence type="predicted"/>
<dbReference type="AlphaFoldDB" id="A0AAD7RCK2"/>
<organism evidence="1 2">
    <name type="scientific">Aldrovandia affinis</name>
    <dbReference type="NCBI Taxonomy" id="143900"/>
    <lineage>
        <taxon>Eukaryota</taxon>
        <taxon>Metazoa</taxon>
        <taxon>Chordata</taxon>
        <taxon>Craniata</taxon>
        <taxon>Vertebrata</taxon>
        <taxon>Euteleostomi</taxon>
        <taxon>Actinopterygii</taxon>
        <taxon>Neopterygii</taxon>
        <taxon>Teleostei</taxon>
        <taxon>Notacanthiformes</taxon>
        <taxon>Halosauridae</taxon>
        <taxon>Aldrovandia</taxon>
    </lineage>
</organism>